<keyword evidence="2" id="KW-1185">Reference proteome</keyword>
<sequence length="506" mass="56797">MRFVTVYAQFNHYIQELRRKFRRALTSLEDSRRGRIEYRYDPVGRLLAANSALGHEIFGFDPAGNIQAADIAQQEPMARRAPLPKLLNNLFKESAGVSYRYDERGNLVERVQNGKRSEYEWDAFNRMTRATTWHGVTIFAYDPLGRRIAKHSQAIEGTVFRETSRTLYGWDGDTLALESSVYQGCAASERTVHYVYERDSFVPLVQVSRNGALQLAPTTDVKALMAGNDGKYDIALDPLWNGDFEQETEPFGKDEIAFYQCDHLGTPQELTDCEGKVAWSAQYKAWGQAKEAISDAAYKAGIHNPLRLQGQYFDEETGLHYNRHRYYDPHAGRFISRDPIGLLGGLNLHQYAPNPTGWLDTLGLSRCPSNPATVDKDHKGRWRDARGRFAKDPGWPANFGFAAGKDSTVTLSPGTQIDRFGRPTGGFVAPAGTPFGDRALPAASYDVEYHVCEVKKPINGVRGGPAEPWFNQPGNGTQYQLPRSVQSHLDAGELVEMPNRCRPPRK</sequence>
<evidence type="ECO:0000313" key="1">
    <source>
        <dbReference type="EMBL" id="MFJ1472255.1"/>
    </source>
</evidence>
<accession>A0ACC7MJK9</accession>
<organism evidence="1 2">
    <name type="scientific">Massilia orientalis</name>
    <dbReference type="NCBI Taxonomy" id="3050128"/>
    <lineage>
        <taxon>Bacteria</taxon>
        <taxon>Pseudomonadati</taxon>
        <taxon>Pseudomonadota</taxon>
        <taxon>Betaproteobacteria</taxon>
        <taxon>Burkholderiales</taxon>
        <taxon>Oxalobacteraceae</taxon>
        <taxon>Telluria group</taxon>
        <taxon>Massilia</taxon>
    </lineage>
</organism>
<proteinExistence type="predicted"/>
<gene>
    <name evidence="1" type="ORF">QPK29_031460</name>
</gene>
<reference evidence="1" key="1">
    <citation type="submission" date="2024-11" db="EMBL/GenBank/DDBJ databases">
        <title>Description of Massilia orientalis sp. nov., isolated from rhizosphere soil of Ageratina adenophora.</title>
        <authorList>
            <person name="Wang Y."/>
        </authorList>
    </citation>
    <scope>NUCLEOTIDE SEQUENCE</scope>
    <source>
        <strain evidence="1">YIM B02787</strain>
    </source>
</reference>
<evidence type="ECO:0000313" key="2">
    <source>
        <dbReference type="Proteomes" id="UP001168096"/>
    </source>
</evidence>
<comment type="caution">
    <text evidence="1">The sequence shown here is derived from an EMBL/GenBank/DDBJ whole genome shotgun (WGS) entry which is preliminary data.</text>
</comment>
<name>A0ACC7MJK9_9BURK</name>
<dbReference type="EMBL" id="JASNRB020000038">
    <property type="protein sequence ID" value="MFJ1472255.1"/>
    <property type="molecule type" value="Genomic_DNA"/>
</dbReference>
<dbReference type="Proteomes" id="UP001168096">
    <property type="component" value="Unassembled WGS sequence"/>
</dbReference>
<protein>
    <submittedName>
        <fullName evidence="1">Glycohydrolase toxin TNT-related protein</fullName>
    </submittedName>
</protein>